<keyword evidence="4" id="KW-1185">Reference proteome</keyword>
<feature type="signal peptide" evidence="1">
    <location>
        <begin position="1"/>
        <end position="23"/>
    </location>
</feature>
<dbReference type="EMBL" id="SOSA01000990">
    <property type="protein sequence ID" value="THC87934.1"/>
    <property type="molecule type" value="Genomic_DNA"/>
</dbReference>
<name>A0A4V3UMN0_9EURO</name>
<proteinExistence type="predicted"/>
<evidence type="ECO:0000313" key="3">
    <source>
        <dbReference type="EMBL" id="THC87934.1"/>
    </source>
</evidence>
<evidence type="ECO:0000256" key="1">
    <source>
        <dbReference type="SAM" id="SignalP"/>
    </source>
</evidence>
<evidence type="ECO:0000259" key="2">
    <source>
        <dbReference type="Pfam" id="PF00024"/>
    </source>
</evidence>
<dbReference type="Proteomes" id="UP000308092">
    <property type="component" value="Unassembled WGS sequence"/>
</dbReference>
<dbReference type="VEuPathDB" id="FungiDB:EYZ11_012617"/>
<dbReference type="Gene3D" id="3.50.4.10">
    <property type="entry name" value="Hepatocyte Growth Factor"/>
    <property type="match status" value="1"/>
</dbReference>
<dbReference type="Pfam" id="PF00024">
    <property type="entry name" value="PAN_1"/>
    <property type="match status" value="1"/>
</dbReference>
<organism evidence="3 4">
    <name type="scientific">Aspergillus tanneri</name>
    <dbReference type="NCBI Taxonomy" id="1220188"/>
    <lineage>
        <taxon>Eukaryota</taxon>
        <taxon>Fungi</taxon>
        <taxon>Dikarya</taxon>
        <taxon>Ascomycota</taxon>
        <taxon>Pezizomycotina</taxon>
        <taxon>Eurotiomycetes</taxon>
        <taxon>Eurotiomycetidae</taxon>
        <taxon>Eurotiales</taxon>
        <taxon>Aspergillaceae</taxon>
        <taxon>Aspergillus</taxon>
        <taxon>Aspergillus subgen. Circumdati</taxon>
    </lineage>
</organism>
<protein>
    <recommendedName>
        <fullName evidence="2">Apple domain-containing protein</fullName>
    </recommendedName>
</protein>
<sequence length="244" mass="26369">MVSNSFTLSKLLLLPLAFHLVNAVCPARLTATPGQPDIVDNPACPRDQGKAVIGHDGTHFMLQCCTKKRPGANQVGRLTHVQSKKDCVNKCLSTTYPTCDSVEYDNSKKTCTFFTLGDFSTEDAGGDLKDWLYFINPPARPAPDNITHMCSTDCPAAHVPFKEEKTLTYRDCLDGCAKLPKCLSIDWSSRTKMCYYGKHSGAAPIVAPAYNSAYSFGCAGACNKEDDACACGQSKSSKSSKTSP</sequence>
<gene>
    <name evidence="3" type="ORF">EYZ11_012617</name>
</gene>
<accession>A0A4V3UMN0</accession>
<reference evidence="3 4" key="1">
    <citation type="submission" date="2019-03" db="EMBL/GenBank/DDBJ databases">
        <title>The genome sequence of a newly discovered highly antifungal drug resistant Aspergillus species, Aspergillus tanneri NIH 1004.</title>
        <authorList>
            <person name="Mounaud S."/>
            <person name="Singh I."/>
            <person name="Joardar V."/>
            <person name="Pakala S."/>
            <person name="Pakala S."/>
            <person name="Venepally P."/>
            <person name="Hoover J."/>
            <person name="Nierman W."/>
            <person name="Chung J."/>
            <person name="Losada L."/>
        </authorList>
    </citation>
    <scope>NUCLEOTIDE SEQUENCE [LARGE SCALE GENOMIC DNA]</scope>
    <source>
        <strain evidence="3 4">NIH1004</strain>
    </source>
</reference>
<comment type="caution">
    <text evidence="3">The sequence shown here is derived from an EMBL/GenBank/DDBJ whole genome shotgun (WGS) entry which is preliminary data.</text>
</comment>
<dbReference type="SUPFAM" id="SSF57414">
    <property type="entry name" value="Hairpin loop containing domain-like"/>
    <property type="match status" value="1"/>
</dbReference>
<dbReference type="InterPro" id="IPR003609">
    <property type="entry name" value="Pan_app"/>
</dbReference>
<feature type="domain" description="Apple" evidence="2">
    <location>
        <begin position="79"/>
        <end position="117"/>
    </location>
</feature>
<feature type="chain" id="PRO_5020680786" description="Apple domain-containing protein" evidence="1">
    <location>
        <begin position="24"/>
        <end position="244"/>
    </location>
</feature>
<evidence type="ECO:0000313" key="4">
    <source>
        <dbReference type="Proteomes" id="UP000308092"/>
    </source>
</evidence>
<dbReference type="AlphaFoldDB" id="A0A4V3UMN0"/>
<keyword evidence="1" id="KW-0732">Signal</keyword>